<evidence type="ECO:0000256" key="4">
    <source>
        <dbReference type="ARBA" id="ARBA00022833"/>
    </source>
</evidence>
<dbReference type="Proteomes" id="UP000663827">
    <property type="component" value="Unassembled WGS sequence"/>
</dbReference>
<dbReference type="InterPro" id="IPR012337">
    <property type="entry name" value="RNaseH-like_sf"/>
</dbReference>
<evidence type="ECO:0000256" key="6">
    <source>
        <dbReference type="SAM" id="MobiDB-lite"/>
    </source>
</evidence>
<feature type="region of interest" description="Disordered" evidence="6">
    <location>
        <begin position="329"/>
        <end position="357"/>
    </location>
</feature>
<feature type="domain" description="HAT C-terminal dimerisation" evidence="7">
    <location>
        <begin position="644"/>
        <end position="727"/>
    </location>
</feature>
<comment type="caution">
    <text evidence="8">The sequence shown here is derived from an EMBL/GenBank/DDBJ whole genome shotgun (WGS) entry which is preliminary data.</text>
</comment>
<dbReference type="InterPro" id="IPR008906">
    <property type="entry name" value="HATC_C_dom"/>
</dbReference>
<evidence type="ECO:0000256" key="5">
    <source>
        <dbReference type="ARBA" id="ARBA00023242"/>
    </source>
</evidence>
<evidence type="ECO:0000313" key="9">
    <source>
        <dbReference type="Proteomes" id="UP000663827"/>
    </source>
</evidence>
<dbReference type="GO" id="GO:0008270">
    <property type="term" value="F:zinc ion binding"/>
    <property type="evidence" value="ECO:0007669"/>
    <property type="project" value="UniProtKB-KW"/>
</dbReference>
<evidence type="ECO:0000259" key="7">
    <source>
        <dbReference type="Pfam" id="PF05699"/>
    </source>
</evidence>
<accession>A0A8H3DYH8</accession>
<dbReference type="PANTHER" id="PTHR46481">
    <property type="entry name" value="ZINC FINGER BED DOMAIN-CONTAINING PROTEIN 4"/>
    <property type="match status" value="1"/>
</dbReference>
<dbReference type="GO" id="GO:0046983">
    <property type="term" value="F:protein dimerization activity"/>
    <property type="evidence" value="ECO:0007669"/>
    <property type="project" value="InterPro"/>
</dbReference>
<dbReference type="PANTHER" id="PTHR46481:SF10">
    <property type="entry name" value="ZINC FINGER BED DOMAIN-CONTAINING PROTEIN 39"/>
    <property type="match status" value="1"/>
</dbReference>
<protein>
    <recommendedName>
        <fullName evidence="7">HAT C-terminal dimerisation domain-containing protein</fullName>
    </recommendedName>
</protein>
<dbReference type="EMBL" id="CAJNJQ010000902">
    <property type="protein sequence ID" value="CAE7107559.1"/>
    <property type="molecule type" value="Genomic_DNA"/>
</dbReference>
<keyword evidence="3" id="KW-0863">Zinc-finger</keyword>
<dbReference type="Pfam" id="PF05699">
    <property type="entry name" value="Dimer_Tnp_hAT"/>
    <property type="match status" value="1"/>
</dbReference>
<gene>
    <name evidence="8" type="ORF">RDB_LOCUS45558</name>
</gene>
<evidence type="ECO:0000313" key="8">
    <source>
        <dbReference type="EMBL" id="CAE7107559.1"/>
    </source>
</evidence>
<dbReference type="InterPro" id="IPR052035">
    <property type="entry name" value="ZnF_BED_domain_contain"/>
</dbReference>
<proteinExistence type="predicted"/>
<dbReference type="AlphaFoldDB" id="A0A8H3DYH8"/>
<sequence length="746" mass="83756">MSSSTPYPSALGKRIAPNEPVRQRLKRHKGINALSDAEAEKHSDTDILNAFKQTLRSPIYGHYVPRLERHYDGLGNFSRLVIRFECIHDNPDHSPICRGRLRSSEGTHNLIEAAKACDRQRGVIQPCYPQASGAATVKYSVARHRAILALRCARNHRSFESVVDELHREEVELLRPGTTLPSSATTSLDTKRLYGGIAKDAALYLQQIPGALHLALDGWTAPTSESYLGVVVFWREENKIQRTILEFIRLTEAHTGNYLATQVHECLVRFGIEEKIMSVCMDNASNNETLVRQLKELVPTFRGSRARLRCLAHIVNLMAKAFMSLFSPPPKRTSRELPARPSSDAANQEFDADPTGEVDADKWEYDNTVVKGVAAEAISMMAGQGVNVSEEELASARRIMFKVAGLARRVNDSAELGNIFREAVDRDSELCGDARALTRRVVTRWNTDRASLNSHIHFRDPVQLLTSHPKHNLKKFALDDGQWDLASELSNVLEVFQEPTDRFSQSEVPLIHQVIPELLTLKARLEDIRTNAPQESVHPITRIAAQAALLVYEKYLGAIQESDIYVISVAMCPDRKLQWFVDRGYETKGIRNQAMQHFERLYAPKGDCGPQSSSQLLPKGNIWTQRHSSFATATSYRVSEDSIEAYFNSPCVPSDVIAQHGGILGYWHHELKRRPALAQMALDFLTAPATSVDAERAFSGGRLMINHLQHQMSSQTFQAQMAIGSWYKTPLLPDVSYATRILEQFM</sequence>
<evidence type="ECO:0000256" key="2">
    <source>
        <dbReference type="ARBA" id="ARBA00022723"/>
    </source>
</evidence>
<reference evidence="8" key="1">
    <citation type="submission" date="2021-01" db="EMBL/GenBank/DDBJ databases">
        <authorList>
            <person name="Kaushik A."/>
        </authorList>
    </citation>
    <scope>NUCLEOTIDE SEQUENCE</scope>
    <source>
        <strain evidence="8">AG5</strain>
    </source>
</reference>
<keyword evidence="5" id="KW-0539">Nucleus</keyword>
<keyword evidence="2" id="KW-0479">Metal-binding</keyword>
<evidence type="ECO:0000256" key="1">
    <source>
        <dbReference type="ARBA" id="ARBA00004123"/>
    </source>
</evidence>
<organism evidence="8 9">
    <name type="scientific">Rhizoctonia solani</name>
    <dbReference type="NCBI Taxonomy" id="456999"/>
    <lineage>
        <taxon>Eukaryota</taxon>
        <taxon>Fungi</taxon>
        <taxon>Dikarya</taxon>
        <taxon>Basidiomycota</taxon>
        <taxon>Agaricomycotina</taxon>
        <taxon>Agaricomycetes</taxon>
        <taxon>Cantharellales</taxon>
        <taxon>Ceratobasidiaceae</taxon>
        <taxon>Rhizoctonia</taxon>
    </lineage>
</organism>
<name>A0A8H3DYH8_9AGAM</name>
<comment type="subcellular location">
    <subcellularLocation>
        <location evidence="1">Nucleus</location>
    </subcellularLocation>
</comment>
<dbReference type="GO" id="GO:0005634">
    <property type="term" value="C:nucleus"/>
    <property type="evidence" value="ECO:0007669"/>
    <property type="project" value="UniProtKB-SubCell"/>
</dbReference>
<evidence type="ECO:0000256" key="3">
    <source>
        <dbReference type="ARBA" id="ARBA00022771"/>
    </source>
</evidence>
<keyword evidence="4" id="KW-0862">Zinc</keyword>
<dbReference type="SUPFAM" id="SSF53098">
    <property type="entry name" value="Ribonuclease H-like"/>
    <property type="match status" value="1"/>
</dbReference>